<dbReference type="EMBL" id="NFEZ01000003">
    <property type="protein sequence ID" value="PLT46988.1"/>
    <property type="molecule type" value="Genomic_DNA"/>
</dbReference>
<dbReference type="Pfam" id="PF01909">
    <property type="entry name" value="NTP_transf_2"/>
    <property type="match status" value="1"/>
</dbReference>
<organism evidence="2 3">
    <name type="scientific">Paenibacillus pasadenensis</name>
    <dbReference type="NCBI Taxonomy" id="217090"/>
    <lineage>
        <taxon>Bacteria</taxon>
        <taxon>Bacillati</taxon>
        <taxon>Bacillota</taxon>
        <taxon>Bacilli</taxon>
        <taxon>Bacillales</taxon>
        <taxon>Paenibacillaceae</taxon>
        <taxon>Paenibacillus</taxon>
    </lineage>
</organism>
<dbReference type="CDD" id="cd05403">
    <property type="entry name" value="NT_KNTase_like"/>
    <property type="match status" value="1"/>
</dbReference>
<evidence type="ECO:0000313" key="2">
    <source>
        <dbReference type="EMBL" id="PLT46988.1"/>
    </source>
</evidence>
<dbReference type="GO" id="GO:0016779">
    <property type="term" value="F:nucleotidyltransferase activity"/>
    <property type="evidence" value="ECO:0007669"/>
    <property type="project" value="InterPro"/>
</dbReference>
<comment type="caution">
    <text evidence="2">The sequence shown here is derived from an EMBL/GenBank/DDBJ whole genome shotgun (WGS) entry which is preliminary data.</text>
</comment>
<accession>A0A2N5N9J0</accession>
<evidence type="ECO:0000259" key="1">
    <source>
        <dbReference type="Pfam" id="PF01909"/>
    </source>
</evidence>
<dbReference type="Gene3D" id="3.30.460.10">
    <property type="entry name" value="Beta Polymerase, domain 2"/>
    <property type="match status" value="1"/>
</dbReference>
<sequence>MEAESILELAVKELSNVQGIAAIALGGSRARGTAHAGSDFDLGLYYRPDAPPDLTQLREAARRLDDESRAEAVTPLGDWGPWINGGGWLRVGGMPVDLLYRDLDQVERVIGDCRQGSIRIDYQPGHPHGFVSSIYFAEAALCQPLWDPQGVLERLKRSVRPYPPALQRATIGRFLWEASFALDNGRKGIPKGDASYVAGCFFRSVSCLNQTLFALNEAYWMNEKGAAAIAGSLPLAPADYSGRIGRLFAALGDDADKLAQAASRLQELIRETEALMPANRGL</sequence>
<evidence type="ECO:0000313" key="3">
    <source>
        <dbReference type="Proteomes" id="UP000234789"/>
    </source>
</evidence>
<dbReference type="SUPFAM" id="SSF81301">
    <property type="entry name" value="Nucleotidyltransferase"/>
    <property type="match status" value="1"/>
</dbReference>
<name>A0A2N5N9J0_9BACL</name>
<keyword evidence="3" id="KW-1185">Reference proteome</keyword>
<dbReference type="AlphaFoldDB" id="A0A2N5N9J0"/>
<proteinExistence type="predicted"/>
<protein>
    <submittedName>
        <fullName evidence="2">DNA polymerase subunit beta</fullName>
    </submittedName>
</protein>
<feature type="domain" description="Polymerase nucleotidyl transferase" evidence="1">
    <location>
        <begin position="10"/>
        <end position="54"/>
    </location>
</feature>
<dbReference type="InterPro" id="IPR043519">
    <property type="entry name" value="NT_sf"/>
</dbReference>
<gene>
    <name evidence="2" type="ORF">B8V81_1212</name>
</gene>
<reference evidence="2 3" key="1">
    <citation type="submission" date="2017-05" db="EMBL/GenBank/DDBJ databases">
        <title>Functional genome analysis of Paenibacillus pasadenensis strain R16: insights on endophytic life style and antifungal activity.</title>
        <authorList>
            <person name="Passera A."/>
            <person name="Marcolungo L."/>
            <person name="Casati P."/>
            <person name="Brasca M."/>
            <person name="Quaglino F."/>
            <person name="Delledonne M."/>
        </authorList>
    </citation>
    <scope>NUCLEOTIDE SEQUENCE [LARGE SCALE GENOMIC DNA]</scope>
    <source>
        <strain evidence="2 3">R16</strain>
    </source>
</reference>
<dbReference type="Proteomes" id="UP000234789">
    <property type="component" value="Unassembled WGS sequence"/>
</dbReference>
<dbReference type="InterPro" id="IPR002934">
    <property type="entry name" value="Polymerase_NTP_transf_dom"/>
</dbReference>
<dbReference type="RefSeq" id="WP_101807955.1">
    <property type="nucleotide sequence ID" value="NZ_NFEZ01000003.1"/>
</dbReference>